<dbReference type="GO" id="GO:0017168">
    <property type="term" value="F:5-oxoprolinase (ATP-hydrolyzing) activity"/>
    <property type="evidence" value="ECO:0007669"/>
    <property type="project" value="TreeGrafter"/>
</dbReference>
<dbReference type="InterPro" id="IPR002821">
    <property type="entry name" value="Hydantoinase_A"/>
</dbReference>
<evidence type="ECO:0000259" key="1">
    <source>
        <dbReference type="Pfam" id="PF01968"/>
    </source>
</evidence>
<reference evidence="3 4" key="1">
    <citation type="submission" date="2016-11" db="EMBL/GenBank/DDBJ databases">
        <authorList>
            <person name="Jaros S."/>
            <person name="Januszkiewicz K."/>
            <person name="Wedrychowicz H."/>
        </authorList>
    </citation>
    <scope>NUCLEOTIDE SEQUENCE [LARGE SCALE GENOMIC DNA]</scope>
    <source>
        <strain evidence="3 4">DSM 9705</strain>
    </source>
</reference>
<proteinExistence type="predicted"/>
<evidence type="ECO:0000259" key="2">
    <source>
        <dbReference type="Pfam" id="PF05378"/>
    </source>
</evidence>
<keyword evidence="4" id="KW-1185">Reference proteome</keyword>
<dbReference type="PANTHER" id="PTHR11365">
    <property type="entry name" value="5-OXOPROLINASE RELATED"/>
    <property type="match status" value="1"/>
</dbReference>
<dbReference type="SUPFAM" id="SSF53067">
    <property type="entry name" value="Actin-like ATPase domain"/>
    <property type="match status" value="1"/>
</dbReference>
<dbReference type="Pfam" id="PF05378">
    <property type="entry name" value="Hydant_A_N"/>
    <property type="match status" value="1"/>
</dbReference>
<dbReference type="AlphaFoldDB" id="A0A1M5XW06"/>
<dbReference type="STRING" id="1121409.SAMN02745124_03396"/>
<feature type="domain" description="Hydantoinase A/oxoprolinase" evidence="1">
    <location>
        <begin position="178"/>
        <end position="458"/>
    </location>
</feature>
<evidence type="ECO:0000313" key="4">
    <source>
        <dbReference type="Proteomes" id="UP000184139"/>
    </source>
</evidence>
<dbReference type="PANTHER" id="PTHR11365:SF2">
    <property type="entry name" value="5-OXOPROLINASE"/>
    <property type="match status" value="1"/>
</dbReference>
<dbReference type="InterPro" id="IPR008040">
    <property type="entry name" value="Hydant_A_N"/>
</dbReference>
<gene>
    <name evidence="3" type="ORF">SAMN02745124_03396</name>
</gene>
<dbReference type="GO" id="GO:0005829">
    <property type="term" value="C:cytosol"/>
    <property type="evidence" value="ECO:0007669"/>
    <property type="project" value="TreeGrafter"/>
</dbReference>
<protein>
    <submittedName>
        <fullName evidence="3">N-methylhydantoinase A/oxoprolinase/acetone carboxylase, beta subunit</fullName>
    </submittedName>
</protein>
<accession>A0A1M5XW06</accession>
<dbReference type="OrthoDB" id="9814788at2"/>
<dbReference type="EMBL" id="FQXS01000024">
    <property type="protein sequence ID" value="SHI04011.1"/>
    <property type="molecule type" value="Genomic_DNA"/>
</dbReference>
<dbReference type="GO" id="GO:0006749">
    <property type="term" value="P:glutathione metabolic process"/>
    <property type="evidence" value="ECO:0007669"/>
    <property type="project" value="TreeGrafter"/>
</dbReference>
<feature type="domain" description="Hydantoinase/oxoprolinase N-terminal" evidence="2">
    <location>
        <begin position="3"/>
        <end position="156"/>
    </location>
</feature>
<organism evidence="3 4">
    <name type="scientific">Desulfofustis glycolicus DSM 9705</name>
    <dbReference type="NCBI Taxonomy" id="1121409"/>
    <lineage>
        <taxon>Bacteria</taxon>
        <taxon>Pseudomonadati</taxon>
        <taxon>Thermodesulfobacteriota</taxon>
        <taxon>Desulfobulbia</taxon>
        <taxon>Desulfobulbales</taxon>
        <taxon>Desulfocapsaceae</taxon>
        <taxon>Desulfofustis</taxon>
    </lineage>
</organism>
<dbReference type="Proteomes" id="UP000184139">
    <property type="component" value="Unassembled WGS sequence"/>
</dbReference>
<dbReference type="InterPro" id="IPR045079">
    <property type="entry name" value="Oxoprolinase-like"/>
</dbReference>
<evidence type="ECO:0000313" key="3">
    <source>
        <dbReference type="EMBL" id="SHI04011.1"/>
    </source>
</evidence>
<dbReference type="RefSeq" id="WP_073377874.1">
    <property type="nucleotide sequence ID" value="NZ_FQXS01000024.1"/>
</dbReference>
<sequence>MIIGLDVGGTHSDAVLFDSRGLVRDIKVPTNPDNLYETLLTAFDLLMEGQRPEDVKRLVLSTTLATNMVVQNTLPPVAMIVSGGPGIDPEHFRVGDHYYVVRGALDHGGREIEPLDEQQIKAVGEQIRAAGLPYVGVVTKFSVRNPEHELRLAELLAPYVERVFMGHPLSGVLSFPRRIATTFLNAAVYPVHRDFFTAVQESLAQKGIVVPIRILKPDGGNMNMATSLDYPAQTILSGPSASVMGAIAYARADESCLVLDIGGTTTDMAIILDGVPVLASGGIEIGPYKTLIRALQTRSIGIGGDSVVRVRDSQISIGPDRLGRAMAYGGPLPTPTDAFCVLGLADGGDRSRSVQGLTPLAAALQLSVEEIAELIFTTACREILTAARNMVSDINSRPVYTVHEMHEGIQIQPDRMLVLGGPASQFAERLTTLFPGEVMPVPHWQVANAIGCALARTTCEVTVYADTARQVVTAQGEGYHQNIPASFDLGNIREIALELVRKKALARGANPEFVQTEVVEEAQFNMVRGFYTVGKNIRVRAQVKPGLIHGYDPQTETLNRSDL</sequence>
<dbReference type="InterPro" id="IPR043129">
    <property type="entry name" value="ATPase_NBD"/>
</dbReference>
<name>A0A1M5XW06_9BACT</name>
<dbReference type="Pfam" id="PF01968">
    <property type="entry name" value="Hydantoinase_A"/>
    <property type="match status" value="1"/>
</dbReference>